<sequence>MIARRKPTKKLRLVEEEAEKVAEEEEAPESSTMKEPASTKDVKMYMVVMDKVPEPISAEPVGVKPPKVIHWDVLEVDGKDYIRLKRKDEKYEVYNTWNKIVRTSSRSDIEEMFEIGMKLYADELKAPVISITKLIMEYLCMMFKPDEVEEIIRNVFQTMNNWTLYETSGVYAVTLDLNHTEYFLVDRMYNHSILKLHAMLKKNLGYSQMLFKVRLGRNVQSRNDSVWGCAEDSRDEHQKLAMEYLCMMFSPDLVKHVIKDVFKSVGNWMLIERCGVYILTIDKRFHEYYLVDKIYDHSLAMLQRMLKAKLSCSQGSEMARIVVWVPKIKKVVSTSTSNSTADRNSVATNVSAANRVSTANLVSSASSGNQQVKGKSIWHVDSGCSRHMTGNKSCLQNFKRIDGGHVSFGDNPSRGKISGKGNVSKGKMTFEDVYYVKQLRYNLLSVSQGSRFTWVYFLRTKDEISGLIKSFVLRIENQTNLRVKVIRSDNGTEFKNNDLNNFCEEKGIKKQYISPRAPQQNGIAVRRNRTLIEAARSLYENNTGTGTESVLDKRKEFVLFPISTADPIKLFVQEKKYASYSKATETAQNEEERSEKENQLLLQNI</sequence>
<comment type="caution">
    <text evidence="1">The sequence shown here is derived from an EMBL/GenBank/DDBJ whole genome shotgun (WGS) entry which is preliminary data.</text>
</comment>
<gene>
    <name evidence="1" type="ORF">L6452_15046</name>
</gene>
<evidence type="ECO:0000313" key="1">
    <source>
        <dbReference type="EMBL" id="KAI3735544.1"/>
    </source>
</evidence>
<reference evidence="1 2" key="2">
    <citation type="journal article" date="2022" name="Mol. Ecol. Resour.">
        <title>The genomes of chicory, endive, great burdock and yacon provide insights into Asteraceae paleo-polyploidization history and plant inulin production.</title>
        <authorList>
            <person name="Fan W."/>
            <person name="Wang S."/>
            <person name="Wang H."/>
            <person name="Wang A."/>
            <person name="Jiang F."/>
            <person name="Liu H."/>
            <person name="Zhao H."/>
            <person name="Xu D."/>
            <person name="Zhang Y."/>
        </authorList>
    </citation>
    <scope>NUCLEOTIDE SEQUENCE [LARGE SCALE GENOMIC DNA]</scope>
    <source>
        <strain evidence="2">cv. Niubang</strain>
    </source>
</reference>
<reference evidence="2" key="1">
    <citation type="journal article" date="2022" name="Mol. Ecol. Resour.">
        <title>The genomes of chicory, endive, great burdock and yacon provide insights into Asteraceae palaeo-polyploidization history and plant inulin production.</title>
        <authorList>
            <person name="Fan W."/>
            <person name="Wang S."/>
            <person name="Wang H."/>
            <person name="Wang A."/>
            <person name="Jiang F."/>
            <person name="Liu H."/>
            <person name="Zhao H."/>
            <person name="Xu D."/>
            <person name="Zhang Y."/>
        </authorList>
    </citation>
    <scope>NUCLEOTIDE SEQUENCE [LARGE SCALE GENOMIC DNA]</scope>
    <source>
        <strain evidence="2">cv. Niubang</strain>
    </source>
</reference>
<dbReference type="Proteomes" id="UP001055879">
    <property type="component" value="Linkage Group LG04"/>
</dbReference>
<keyword evidence="2" id="KW-1185">Reference proteome</keyword>
<protein>
    <submittedName>
        <fullName evidence="1">Uncharacterized protein</fullName>
    </submittedName>
</protein>
<accession>A0ACB9CMP4</accession>
<organism evidence="1 2">
    <name type="scientific">Arctium lappa</name>
    <name type="common">Greater burdock</name>
    <name type="synonym">Lappa major</name>
    <dbReference type="NCBI Taxonomy" id="4217"/>
    <lineage>
        <taxon>Eukaryota</taxon>
        <taxon>Viridiplantae</taxon>
        <taxon>Streptophyta</taxon>
        <taxon>Embryophyta</taxon>
        <taxon>Tracheophyta</taxon>
        <taxon>Spermatophyta</taxon>
        <taxon>Magnoliopsida</taxon>
        <taxon>eudicotyledons</taxon>
        <taxon>Gunneridae</taxon>
        <taxon>Pentapetalae</taxon>
        <taxon>asterids</taxon>
        <taxon>campanulids</taxon>
        <taxon>Asterales</taxon>
        <taxon>Asteraceae</taxon>
        <taxon>Carduoideae</taxon>
        <taxon>Cardueae</taxon>
        <taxon>Arctiinae</taxon>
        <taxon>Arctium</taxon>
    </lineage>
</organism>
<evidence type="ECO:0000313" key="2">
    <source>
        <dbReference type="Proteomes" id="UP001055879"/>
    </source>
</evidence>
<dbReference type="EMBL" id="CM042050">
    <property type="protein sequence ID" value="KAI3735544.1"/>
    <property type="molecule type" value="Genomic_DNA"/>
</dbReference>
<proteinExistence type="predicted"/>
<name>A0ACB9CMP4_ARCLA</name>